<organism evidence="2 3">
    <name type="scientific">Candidatus Borkfalkia faecigallinarum</name>
    <dbReference type="NCBI Taxonomy" id="2838509"/>
    <lineage>
        <taxon>Bacteria</taxon>
        <taxon>Bacillati</taxon>
        <taxon>Bacillota</taxon>
        <taxon>Clostridia</taxon>
        <taxon>Christensenellales</taxon>
        <taxon>Christensenellaceae</taxon>
        <taxon>Candidatus Borkfalkia</taxon>
    </lineage>
</organism>
<dbReference type="EMBL" id="DXFD01000083">
    <property type="protein sequence ID" value="HIX47116.1"/>
    <property type="molecule type" value="Genomic_DNA"/>
</dbReference>
<feature type="transmembrane region" description="Helical" evidence="1">
    <location>
        <begin position="89"/>
        <end position="108"/>
    </location>
</feature>
<evidence type="ECO:0000313" key="2">
    <source>
        <dbReference type="EMBL" id="HIX47116.1"/>
    </source>
</evidence>
<evidence type="ECO:0000313" key="3">
    <source>
        <dbReference type="Proteomes" id="UP000824249"/>
    </source>
</evidence>
<evidence type="ECO:0008006" key="4">
    <source>
        <dbReference type="Google" id="ProtNLM"/>
    </source>
</evidence>
<reference evidence="2" key="1">
    <citation type="journal article" date="2021" name="PeerJ">
        <title>Extensive microbial diversity within the chicken gut microbiome revealed by metagenomics and culture.</title>
        <authorList>
            <person name="Gilroy R."/>
            <person name="Ravi A."/>
            <person name="Getino M."/>
            <person name="Pursley I."/>
            <person name="Horton D.L."/>
            <person name="Alikhan N.F."/>
            <person name="Baker D."/>
            <person name="Gharbi K."/>
            <person name="Hall N."/>
            <person name="Watson M."/>
            <person name="Adriaenssens E.M."/>
            <person name="Foster-Nyarko E."/>
            <person name="Jarju S."/>
            <person name="Secka A."/>
            <person name="Antonio M."/>
            <person name="Oren A."/>
            <person name="Chaudhuri R.R."/>
            <person name="La Ragione R."/>
            <person name="Hildebrand F."/>
            <person name="Pallen M.J."/>
        </authorList>
    </citation>
    <scope>NUCLEOTIDE SEQUENCE</scope>
    <source>
        <strain evidence="2">26628</strain>
    </source>
</reference>
<keyword evidence="1" id="KW-0472">Membrane</keyword>
<feature type="transmembrane region" description="Helical" evidence="1">
    <location>
        <begin position="293"/>
        <end position="312"/>
    </location>
</feature>
<keyword evidence="1" id="KW-1133">Transmembrane helix</keyword>
<sequence>MKIRTSPLSDRTRRFRRLYAVACAAALLLLLVLRPQRYAAACAEGIALWAKVVLPALFPFLVLTAWIARSGMADGLGRKLSPLLRRCGLPAASAGAFLLSIVSGYPVGSRVVADLQRRGEIGRADAEKLSILCSTSGPMFILGSVGNAMFGGGKAGAVLLTAHLFGVLAIALPVLLFRNRSAAAEPSPSPAAQRSAARAIRAPQARAPSDTLGETVREAVLSVLCVGGFIALANVALCATEDLLLLAPPRALAELCLRPFGAQACAEGIVYGLIEATRGCAALAAADAAGLPFAAFAITFGGASILAQQLAFLRPVGVRAGHFIAVKAAQGCAAALFCALLLAF</sequence>
<feature type="transmembrane region" description="Helical" evidence="1">
    <location>
        <begin position="49"/>
        <end position="68"/>
    </location>
</feature>
<gene>
    <name evidence="2" type="ORF">H9737_05465</name>
</gene>
<evidence type="ECO:0000256" key="1">
    <source>
        <dbReference type="SAM" id="Phobius"/>
    </source>
</evidence>
<dbReference type="AlphaFoldDB" id="A0A9D1VUI6"/>
<comment type="caution">
    <text evidence="2">The sequence shown here is derived from an EMBL/GenBank/DDBJ whole genome shotgun (WGS) entry which is preliminary data.</text>
</comment>
<feature type="transmembrane region" description="Helical" evidence="1">
    <location>
        <begin position="155"/>
        <end position="177"/>
    </location>
</feature>
<name>A0A9D1VUI6_9FIRM</name>
<protein>
    <recommendedName>
        <fullName evidence="4">Sporulation integral membrane protein YlbJ</fullName>
    </recommendedName>
</protein>
<reference evidence="2" key="2">
    <citation type="submission" date="2021-04" db="EMBL/GenBank/DDBJ databases">
        <authorList>
            <person name="Gilroy R."/>
        </authorList>
    </citation>
    <scope>NUCLEOTIDE SEQUENCE</scope>
    <source>
        <strain evidence="2">26628</strain>
    </source>
</reference>
<feature type="transmembrane region" description="Helical" evidence="1">
    <location>
        <begin position="324"/>
        <end position="343"/>
    </location>
</feature>
<dbReference type="Proteomes" id="UP000824249">
    <property type="component" value="Unassembled WGS sequence"/>
</dbReference>
<proteinExistence type="predicted"/>
<keyword evidence="1" id="KW-0812">Transmembrane</keyword>
<accession>A0A9D1VUI6</accession>